<dbReference type="Gene3D" id="3.40.250.10">
    <property type="entry name" value="Rhodanese-like domain"/>
    <property type="match status" value="1"/>
</dbReference>
<dbReference type="CDD" id="cd00757">
    <property type="entry name" value="ThiF_MoeB_HesA_family"/>
    <property type="match status" value="1"/>
</dbReference>
<dbReference type="Gene3D" id="3.40.50.720">
    <property type="entry name" value="NAD(P)-binding Rossmann-like Domain"/>
    <property type="match status" value="1"/>
</dbReference>
<evidence type="ECO:0000256" key="1">
    <source>
        <dbReference type="ARBA" id="ARBA00009919"/>
    </source>
</evidence>
<evidence type="ECO:0000256" key="11">
    <source>
        <dbReference type="ARBA" id="ARBA00075328"/>
    </source>
</evidence>
<dbReference type="RefSeq" id="WP_252586741.1">
    <property type="nucleotide sequence ID" value="NZ_JAMWYS010000024.1"/>
</dbReference>
<dbReference type="AlphaFoldDB" id="A0A9X2F0D3"/>
<dbReference type="Proteomes" id="UP001155182">
    <property type="component" value="Unassembled WGS sequence"/>
</dbReference>
<evidence type="ECO:0000256" key="4">
    <source>
        <dbReference type="ARBA" id="ARBA00022840"/>
    </source>
</evidence>
<evidence type="ECO:0000259" key="13">
    <source>
        <dbReference type="PROSITE" id="PS50206"/>
    </source>
</evidence>
<dbReference type="InterPro" id="IPR035985">
    <property type="entry name" value="Ubiquitin-activating_enz"/>
</dbReference>
<dbReference type="PANTHER" id="PTHR10953:SF102">
    <property type="entry name" value="ADENYLYLTRANSFERASE AND SULFURTRANSFERASE MOCS3"/>
    <property type="match status" value="1"/>
</dbReference>
<dbReference type="EC" id="2.7.7.80" evidence="8"/>
<dbReference type="SUPFAM" id="SSF69572">
    <property type="entry name" value="Activating enzymes of the ubiquitin-like proteins"/>
    <property type="match status" value="1"/>
</dbReference>
<evidence type="ECO:0000256" key="3">
    <source>
        <dbReference type="ARBA" id="ARBA00022741"/>
    </source>
</evidence>
<proteinExistence type="inferred from homology"/>
<gene>
    <name evidence="14" type="ORF">NF867_05820</name>
</gene>
<evidence type="ECO:0000313" key="15">
    <source>
        <dbReference type="Proteomes" id="UP001155182"/>
    </source>
</evidence>
<dbReference type="InterPro" id="IPR036873">
    <property type="entry name" value="Rhodanese-like_dom_sf"/>
</dbReference>
<comment type="subunit">
    <text evidence="7">Homodimer. Forms a stable heterotetrameric complex of 2 MoeB and 2 MoaD during adenylation of MoaD.</text>
</comment>
<keyword evidence="4" id="KW-0067">ATP-binding</keyword>
<keyword evidence="3" id="KW-0547">Nucleotide-binding</keyword>
<name>A0A9X2F0D3_9SPHI</name>
<evidence type="ECO:0000256" key="10">
    <source>
        <dbReference type="ARBA" id="ARBA00075110"/>
    </source>
</evidence>
<accession>A0A9X2F0D3</accession>
<comment type="function">
    <text evidence="6">Catalyzes the adenylation by ATP of the carboxyl group of the C-terminal glycine of sulfur carrier protein MoaD.</text>
</comment>
<evidence type="ECO:0000313" key="14">
    <source>
        <dbReference type="EMBL" id="MCO4292379.1"/>
    </source>
</evidence>
<dbReference type="InterPro" id="IPR000594">
    <property type="entry name" value="ThiF_NAD_FAD-bd"/>
</dbReference>
<dbReference type="Pfam" id="PF00581">
    <property type="entry name" value="Rhodanese"/>
    <property type="match status" value="1"/>
</dbReference>
<evidence type="ECO:0000256" key="6">
    <source>
        <dbReference type="ARBA" id="ARBA00055169"/>
    </source>
</evidence>
<dbReference type="GO" id="GO:0005737">
    <property type="term" value="C:cytoplasm"/>
    <property type="evidence" value="ECO:0007669"/>
    <property type="project" value="TreeGrafter"/>
</dbReference>
<keyword evidence="2" id="KW-0808">Transferase</keyword>
<feature type="domain" description="Rhodanese" evidence="13">
    <location>
        <begin position="274"/>
        <end position="362"/>
    </location>
</feature>
<protein>
    <recommendedName>
        <fullName evidence="9">Molybdopterin-synthase adenylyltransferase</fullName>
        <ecNumber evidence="8">2.7.7.80</ecNumber>
    </recommendedName>
    <alternativeName>
        <fullName evidence="12">MoaD protein adenylase</fullName>
    </alternativeName>
    <alternativeName>
        <fullName evidence="10">Molybdopterin-converting factor subunit 1 adenylase</fullName>
    </alternativeName>
    <alternativeName>
        <fullName evidence="11">Sulfur carrier protein MoaD adenylyltransferase</fullName>
    </alternativeName>
</protein>
<evidence type="ECO:0000256" key="2">
    <source>
        <dbReference type="ARBA" id="ARBA00022679"/>
    </source>
</evidence>
<dbReference type="InterPro" id="IPR001763">
    <property type="entry name" value="Rhodanese-like_dom"/>
</dbReference>
<dbReference type="Pfam" id="PF00899">
    <property type="entry name" value="ThiF"/>
    <property type="match status" value="1"/>
</dbReference>
<evidence type="ECO:0000256" key="9">
    <source>
        <dbReference type="ARBA" id="ARBA00073635"/>
    </source>
</evidence>
<dbReference type="InterPro" id="IPR045886">
    <property type="entry name" value="ThiF/MoeB/HesA"/>
</dbReference>
<dbReference type="GO" id="GO:0004792">
    <property type="term" value="F:thiosulfate-cyanide sulfurtransferase activity"/>
    <property type="evidence" value="ECO:0007669"/>
    <property type="project" value="TreeGrafter"/>
</dbReference>
<dbReference type="PANTHER" id="PTHR10953">
    <property type="entry name" value="UBIQUITIN-ACTIVATING ENZYME E1"/>
    <property type="match status" value="1"/>
</dbReference>
<comment type="caution">
    <text evidence="14">The sequence shown here is derived from an EMBL/GenBank/DDBJ whole genome shotgun (WGS) entry which is preliminary data.</text>
</comment>
<dbReference type="GO" id="GO:0005524">
    <property type="term" value="F:ATP binding"/>
    <property type="evidence" value="ECO:0007669"/>
    <property type="project" value="UniProtKB-KW"/>
</dbReference>
<evidence type="ECO:0000256" key="12">
    <source>
        <dbReference type="ARBA" id="ARBA00078531"/>
    </source>
</evidence>
<reference evidence="14" key="1">
    <citation type="submission" date="2022-06" db="EMBL/GenBank/DDBJ databases">
        <title>Solitalea sp. MAHUQ-68 isolated from rhizospheric soil.</title>
        <authorList>
            <person name="Huq M.A."/>
        </authorList>
    </citation>
    <scope>NUCLEOTIDE SEQUENCE</scope>
    <source>
        <strain evidence="14">MAHUQ-68</strain>
    </source>
</reference>
<dbReference type="FunFam" id="3.40.50.720:FF:000033">
    <property type="entry name" value="Adenylyltransferase and sulfurtransferase MOCS3"/>
    <property type="match status" value="1"/>
</dbReference>
<organism evidence="14 15">
    <name type="scientific">Solitalea agri</name>
    <dbReference type="NCBI Taxonomy" id="2953739"/>
    <lineage>
        <taxon>Bacteria</taxon>
        <taxon>Pseudomonadati</taxon>
        <taxon>Bacteroidota</taxon>
        <taxon>Sphingobacteriia</taxon>
        <taxon>Sphingobacteriales</taxon>
        <taxon>Sphingobacteriaceae</taxon>
        <taxon>Solitalea</taxon>
    </lineage>
</organism>
<evidence type="ECO:0000256" key="7">
    <source>
        <dbReference type="ARBA" id="ARBA00063809"/>
    </source>
</evidence>
<dbReference type="PROSITE" id="PS50206">
    <property type="entry name" value="RHODANESE_3"/>
    <property type="match status" value="1"/>
</dbReference>
<dbReference type="GO" id="GO:0061605">
    <property type="term" value="F:molybdopterin-synthase adenylyltransferase activity"/>
    <property type="evidence" value="ECO:0007669"/>
    <property type="project" value="UniProtKB-EC"/>
</dbReference>
<comment type="catalytic activity">
    <reaction evidence="5">
        <text>[molybdopterin-synthase sulfur-carrier protein]-C-terminal Gly-Gly + ATP + H(+) = [molybdopterin-synthase sulfur-carrier protein]-C-terminal Gly-Gly-AMP + diphosphate</text>
        <dbReference type="Rhea" id="RHEA:43616"/>
        <dbReference type="Rhea" id="RHEA-COMP:12159"/>
        <dbReference type="Rhea" id="RHEA-COMP:12202"/>
        <dbReference type="ChEBI" id="CHEBI:15378"/>
        <dbReference type="ChEBI" id="CHEBI:30616"/>
        <dbReference type="ChEBI" id="CHEBI:33019"/>
        <dbReference type="ChEBI" id="CHEBI:90618"/>
        <dbReference type="ChEBI" id="CHEBI:90778"/>
        <dbReference type="EC" id="2.7.7.80"/>
    </reaction>
</comment>
<evidence type="ECO:0000256" key="8">
    <source>
        <dbReference type="ARBA" id="ARBA00066884"/>
    </source>
</evidence>
<keyword evidence="15" id="KW-1185">Reference proteome</keyword>
<dbReference type="GO" id="GO:0008641">
    <property type="term" value="F:ubiquitin-like modifier activating enzyme activity"/>
    <property type="evidence" value="ECO:0007669"/>
    <property type="project" value="InterPro"/>
</dbReference>
<dbReference type="EMBL" id="JAMWYS010000024">
    <property type="protein sequence ID" value="MCO4292379.1"/>
    <property type="molecule type" value="Genomic_DNA"/>
</dbReference>
<sequence length="364" mass="40648">MDFNRERYNRQVLLKDFGEQAQLKLLNSSVLVIGAGGLGVPVLQYLTGMGVGKIGVMDHDTISENNLHRQVLYATDEIGSSKARVAVERLKRLNPDVEFLCFNEQLTVNNALLIISLFDVIVDCTDNFQTRYLINDACVILNKPFVYGAIHQYEGQVSVFNYQGGATYRCLFPAAPENGVVADCNANGVLGVLPGIIGCYQANEVVKVIAGIGEVLTNKLLTIDTLNNKQSVFKFQPKQENQNITQLRSDDYKTLCSSTLMSITPLELAQKLALNEALQLIDVREQYELVYCEIESAVHIPLREIRMRVGELDPMNPVVLICHHGIRSRIACEELLSKGFTTVYNLEGGIDRWAREVDNSLQLY</sequence>
<evidence type="ECO:0000256" key="5">
    <source>
        <dbReference type="ARBA" id="ARBA00052218"/>
    </source>
</evidence>
<comment type="similarity">
    <text evidence="1">Belongs to the HesA/MoeB/ThiF family.</text>
</comment>
<dbReference type="SMART" id="SM00450">
    <property type="entry name" value="RHOD"/>
    <property type="match status" value="1"/>
</dbReference>